<dbReference type="Gene3D" id="1.10.3720.10">
    <property type="entry name" value="MetI-like"/>
    <property type="match status" value="1"/>
</dbReference>
<feature type="transmembrane region" description="Helical" evidence="7">
    <location>
        <begin position="67"/>
        <end position="90"/>
    </location>
</feature>
<dbReference type="PANTHER" id="PTHR43227">
    <property type="entry name" value="BLL4140 PROTEIN"/>
    <property type="match status" value="1"/>
</dbReference>
<comment type="subcellular location">
    <subcellularLocation>
        <location evidence="1 7">Cell membrane</location>
        <topology evidence="1 7">Multi-pass membrane protein</topology>
    </subcellularLocation>
</comment>
<keyword evidence="5 7" id="KW-1133">Transmembrane helix</keyword>
<dbReference type="GO" id="GO:0005886">
    <property type="term" value="C:plasma membrane"/>
    <property type="evidence" value="ECO:0007669"/>
    <property type="project" value="UniProtKB-SubCell"/>
</dbReference>
<dbReference type="PROSITE" id="PS50928">
    <property type="entry name" value="ABC_TM1"/>
    <property type="match status" value="1"/>
</dbReference>
<dbReference type="SUPFAM" id="SSF161098">
    <property type="entry name" value="MetI-like"/>
    <property type="match status" value="1"/>
</dbReference>
<dbReference type="AlphaFoldDB" id="A0A561DP70"/>
<evidence type="ECO:0000313" key="10">
    <source>
        <dbReference type="Proteomes" id="UP000319671"/>
    </source>
</evidence>
<evidence type="ECO:0000256" key="2">
    <source>
        <dbReference type="ARBA" id="ARBA00022448"/>
    </source>
</evidence>
<feature type="domain" description="ABC transmembrane type-1" evidence="8">
    <location>
        <begin position="64"/>
        <end position="277"/>
    </location>
</feature>
<keyword evidence="2 7" id="KW-0813">Transport</keyword>
<dbReference type="InterPro" id="IPR050809">
    <property type="entry name" value="UgpAE/MalFG_permease"/>
</dbReference>
<protein>
    <submittedName>
        <fullName evidence="9">Carbohydrate ABC transporter membrane protein 1 (CUT1 family)</fullName>
    </submittedName>
</protein>
<keyword evidence="4 7" id="KW-0812">Transmembrane</keyword>
<dbReference type="InterPro" id="IPR035906">
    <property type="entry name" value="MetI-like_sf"/>
</dbReference>
<dbReference type="Pfam" id="PF00528">
    <property type="entry name" value="BPD_transp_1"/>
    <property type="match status" value="1"/>
</dbReference>
<dbReference type="InterPro" id="IPR000515">
    <property type="entry name" value="MetI-like"/>
</dbReference>
<feature type="transmembrane region" description="Helical" evidence="7">
    <location>
        <begin position="12"/>
        <end position="37"/>
    </location>
</feature>
<keyword evidence="6 7" id="KW-0472">Membrane</keyword>
<evidence type="ECO:0000256" key="1">
    <source>
        <dbReference type="ARBA" id="ARBA00004651"/>
    </source>
</evidence>
<evidence type="ECO:0000313" key="9">
    <source>
        <dbReference type="EMBL" id="TWE05165.1"/>
    </source>
</evidence>
<dbReference type="RefSeq" id="WP_186446415.1">
    <property type="nucleotide sequence ID" value="NZ_VIVN01000003.1"/>
</dbReference>
<evidence type="ECO:0000259" key="8">
    <source>
        <dbReference type="PROSITE" id="PS50928"/>
    </source>
</evidence>
<comment type="similarity">
    <text evidence="7">Belongs to the binding-protein-dependent transport system permease family.</text>
</comment>
<keyword evidence="3" id="KW-1003">Cell membrane</keyword>
<evidence type="ECO:0000256" key="4">
    <source>
        <dbReference type="ARBA" id="ARBA00022692"/>
    </source>
</evidence>
<dbReference type="Proteomes" id="UP000319671">
    <property type="component" value="Unassembled WGS sequence"/>
</dbReference>
<dbReference type="EMBL" id="VIVN01000003">
    <property type="protein sequence ID" value="TWE05165.1"/>
    <property type="molecule type" value="Genomic_DNA"/>
</dbReference>
<accession>A0A561DP70</accession>
<reference evidence="9 10" key="1">
    <citation type="submission" date="2019-06" db="EMBL/GenBank/DDBJ databases">
        <title>Sorghum-associated microbial communities from plants grown in Nebraska, USA.</title>
        <authorList>
            <person name="Schachtman D."/>
        </authorList>
    </citation>
    <scope>NUCLEOTIDE SEQUENCE [LARGE SCALE GENOMIC DNA]</scope>
    <source>
        <strain evidence="9 10">2482</strain>
    </source>
</reference>
<comment type="caution">
    <text evidence="9">The sequence shown here is derived from an EMBL/GenBank/DDBJ whole genome shotgun (WGS) entry which is preliminary data.</text>
</comment>
<feature type="transmembrane region" description="Helical" evidence="7">
    <location>
        <begin position="151"/>
        <end position="173"/>
    </location>
</feature>
<feature type="transmembrane region" description="Helical" evidence="7">
    <location>
        <begin position="256"/>
        <end position="280"/>
    </location>
</feature>
<keyword evidence="10" id="KW-1185">Reference proteome</keyword>
<evidence type="ECO:0000256" key="7">
    <source>
        <dbReference type="RuleBase" id="RU363032"/>
    </source>
</evidence>
<dbReference type="PANTHER" id="PTHR43227:SF8">
    <property type="entry name" value="DIACETYLCHITOBIOSE UPTAKE SYSTEM PERMEASE PROTEIN DASB"/>
    <property type="match status" value="1"/>
</dbReference>
<evidence type="ECO:0000256" key="6">
    <source>
        <dbReference type="ARBA" id="ARBA00023136"/>
    </source>
</evidence>
<sequence length="317" mass="35742">MLKIRRVPYIFLTPFLILFALFFVFPFVYSLILSLFVNIQGDYKFVGLTNYLTAWEDKSFWYAVYRVAYYGVVQVTIMLVLALVLALFLDSRYVKNKALFRVIYFLPYAVPGVIAAIMWGFLYSPDLNPILSIFGIFTGGKPLNLLDSGTVLYGIMNMATWAWTGYNMTIYFASLTSIPIELYDAAKIDGCNEFQTAWHIKLPLLKQVIVMTTVLSIIGSLQLFNEPYVLSSLTSIPATFTPNMDIYNMAFAYGNFTYSATLSITLVLITFVASLLFMYATSERTTAKKKKVGNKIISHTTVSSSTLSYTGEGEKTI</sequence>
<name>A0A561DP70_9BACI</name>
<feature type="transmembrane region" description="Helical" evidence="7">
    <location>
        <begin position="102"/>
        <end position="122"/>
    </location>
</feature>
<evidence type="ECO:0000256" key="5">
    <source>
        <dbReference type="ARBA" id="ARBA00022989"/>
    </source>
</evidence>
<feature type="transmembrane region" description="Helical" evidence="7">
    <location>
        <begin position="204"/>
        <end position="224"/>
    </location>
</feature>
<organism evidence="9 10">
    <name type="scientific">Neobacillus bataviensis</name>
    <dbReference type="NCBI Taxonomy" id="220685"/>
    <lineage>
        <taxon>Bacteria</taxon>
        <taxon>Bacillati</taxon>
        <taxon>Bacillota</taxon>
        <taxon>Bacilli</taxon>
        <taxon>Bacillales</taxon>
        <taxon>Bacillaceae</taxon>
        <taxon>Neobacillus</taxon>
    </lineage>
</organism>
<proteinExistence type="inferred from homology"/>
<dbReference type="GO" id="GO:0055085">
    <property type="term" value="P:transmembrane transport"/>
    <property type="evidence" value="ECO:0007669"/>
    <property type="project" value="InterPro"/>
</dbReference>
<evidence type="ECO:0000256" key="3">
    <source>
        <dbReference type="ARBA" id="ARBA00022475"/>
    </source>
</evidence>
<dbReference type="CDD" id="cd06261">
    <property type="entry name" value="TM_PBP2"/>
    <property type="match status" value="1"/>
</dbReference>
<gene>
    <name evidence="9" type="ORF">FB550_103341</name>
</gene>